<dbReference type="SUPFAM" id="SSF55248">
    <property type="entry name" value="PCD-like"/>
    <property type="match status" value="1"/>
</dbReference>
<evidence type="ECO:0000256" key="4">
    <source>
        <dbReference type="ARBA" id="ARBA00023239"/>
    </source>
</evidence>
<dbReference type="EMBL" id="MU003769">
    <property type="protein sequence ID" value="KAF2724879.1"/>
    <property type="molecule type" value="Genomic_DNA"/>
</dbReference>
<keyword evidence="7" id="KW-1185">Reference proteome</keyword>
<protein>
    <recommendedName>
        <fullName evidence="3">4a-hydroxytetrahydrobiopterin dehydratase</fullName>
        <ecNumber evidence="3">4.2.1.96</ecNumber>
    </recommendedName>
    <alternativeName>
        <fullName evidence="5">4-alpha-hydroxy-tetrahydropterin dehydratase</fullName>
    </alternativeName>
</protein>
<dbReference type="Pfam" id="PF01329">
    <property type="entry name" value="Pterin_4a"/>
    <property type="match status" value="1"/>
</dbReference>
<dbReference type="InterPro" id="IPR001533">
    <property type="entry name" value="Pterin_deHydtase"/>
</dbReference>
<dbReference type="PANTHER" id="PTHR12599:SF0">
    <property type="entry name" value="PTERIN-4-ALPHA-CARBINOLAMINE DEHYDRATASE"/>
    <property type="match status" value="1"/>
</dbReference>
<dbReference type="AlphaFoldDB" id="A0A9P4QHB0"/>
<keyword evidence="4" id="KW-0456">Lyase</keyword>
<dbReference type="EC" id="4.2.1.96" evidence="3"/>
<reference evidence="6" key="1">
    <citation type="journal article" date="2020" name="Stud. Mycol.">
        <title>101 Dothideomycetes genomes: a test case for predicting lifestyles and emergence of pathogens.</title>
        <authorList>
            <person name="Haridas S."/>
            <person name="Albert R."/>
            <person name="Binder M."/>
            <person name="Bloem J."/>
            <person name="Labutti K."/>
            <person name="Salamov A."/>
            <person name="Andreopoulos B."/>
            <person name="Baker S."/>
            <person name="Barry K."/>
            <person name="Bills G."/>
            <person name="Bluhm B."/>
            <person name="Cannon C."/>
            <person name="Castanera R."/>
            <person name="Culley D."/>
            <person name="Daum C."/>
            <person name="Ezra D."/>
            <person name="Gonzalez J."/>
            <person name="Henrissat B."/>
            <person name="Kuo A."/>
            <person name="Liang C."/>
            <person name="Lipzen A."/>
            <person name="Lutzoni F."/>
            <person name="Magnuson J."/>
            <person name="Mondo S."/>
            <person name="Nolan M."/>
            <person name="Ohm R."/>
            <person name="Pangilinan J."/>
            <person name="Park H.-J."/>
            <person name="Ramirez L."/>
            <person name="Alfaro M."/>
            <person name="Sun H."/>
            <person name="Tritt A."/>
            <person name="Yoshinaga Y."/>
            <person name="Zwiers L.-H."/>
            <person name="Turgeon B."/>
            <person name="Goodwin S."/>
            <person name="Spatafora J."/>
            <person name="Crous P."/>
            <person name="Grigoriev I."/>
        </authorList>
    </citation>
    <scope>NUCLEOTIDE SEQUENCE</scope>
    <source>
        <strain evidence="6">CBS 116435</strain>
    </source>
</reference>
<dbReference type="OrthoDB" id="277398at2759"/>
<gene>
    <name evidence="6" type="ORF">K431DRAFT_239613</name>
</gene>
<evidence type="ECO:0000256" key="2">
    <source>
        <dbReference type="ARBA" id="ARBA00006472"/>
    </source>
</evidence>
<comment type="caution">
    <text evidence="6">The sequence shown here is derived from an EMBL/GenBank/DDBJ whole genome shotgun (WGS) entry which is preliminary data.</text>
</comment>
<accession>A0A9P4QHB0</accession>
<organism evidence="6 7">
    <name type="scientific">Polychaeton citri CBS 116435</name>
    <dbReference type="NCBI Taxonomy" id="1314669"/>
    <lineage>
        <taxon>Eukaryota</taxon>
        <taxon>Fungi</taxon>
        <taxon>Dikarya</taxon>
        <taxon>Ascomycota</taxon>
        <taxon>Pezizomycotina</taxon>
        <taxon>Dothideomycetes</taxon>
        <taxon>Dothideomycetidae</taxon>
        <taxon>Capnodiales</taxon>
        <taxon>Capnodiaceae</taxon>
        <taxon>Polychaeton</taxon>
    </lineage>
</organism>
<name>A0A9P4QHB0_9PEZI</name>
<dbReference type="CDD" id="cd00488">
    <property type="entry name" value="PCD_DCoH"/>
    <property type="match status" value="1"/>
</dbReference>
<dbReference type="Proteomes" id="UP000799441">
    <property type="component" value="Unassembled WGS sequence"/>
</dbReference>
<dbReference type="GO" id="GO:0006729">
    <property type="term" value="P:tetrahydrobiopterin biosynthetic process"/>
    <property type="evidence" value="ECO:0007669"/>
    <property type="project" value="InterPro"/>
</dbReference>
<evidence type="ECO:0000256" key="3">
    <source>
        <dbReference type="ARBA" id="ARBA00013252"/>
    </source>
</evidence>
<evidence type="ECO:0000256" key="5">
    <source>
        <dbReference type="ARBA" id="ARBA00030497"/>
    </source>
</evidence>
<dbReference type="InterPro" id="IPR036428">
    <property type="entry name" value="PCD_sf"/>
</dbReference>
<dbReference type="GO" id="GO:0008124">
    <property type="term" value="F:4-alpha-hydroxytetrahydrobiopterin dehydratase activity"/>
    <property type="evidence" value="ECO:0007669"/>
    <property type="project" value="UniProtKB-EC"/>
</dbReference>
<proteinExistence type="inferred from homology"/>
<dbReference type="PANTHER" id="PTHR12599">
    <property type="entry name" value="PTERIN-4-ALPHA-CARBINOLAMINE DEHYDRATASE"/>
    <property type="match status" value="1"/>
</dbReference>
<comment type="similarity">
    <text evidence="2">Belongs to the pterin-4-alpha-carbinolamine dehydratase family.</text>
</comment>
<evidence type="ECO:0000256" key="1">
    <source>
        <dbReference type="ARBA" id="ARBA00001554"/>
    </source>
</evidence>
<dbReference type="Gene3D" id="3.30.1360.20">
    <property type="entry name" value="Transcriptional coactivator/pterin dehydratase"/>
    <property type="match status" value="1"/>
</dbReference>
<comment type="catalytic activity">
    <reaction evidence="1">
        <text>(4aS,6R)-4a-hydroxy-L-erythro-5,6,7,8-tetrahydrobiopterin = (6R)-L-erythro-6,7-dihydrobiopterin + H2O</text>
        <dbReference type="Rhea" id="RHEA:11920"/>
        <dbReference type="ChEBI" id="CHEBI:15377"/>
        <dbReference type="ChEBI" id="CHEBI:15642"/>
        <dbReference type="ChEBI" id="CHEBI:43120"/>
        <dbReference type="EC" id="4.2.1.96"/>
    </reaction>
</comment>
<sequence length="173" mass="19289">MTSMPRLTSSWLVRASRIHSAILKRGFSSSSRGMIEVKDLNISQGHDPEAVSQAVAKLVGDGHWQLCNNKKGLERQFKFKTFKATWDFMNEVAAECKKTKHHPEWTNIYSTTHIRWTTHNPEGLSSKDTAMAGFCDETAKQHGELQPEQSASEVIEAIGRLEGGDCCGKAVKK</sequence>
<evidence type="ECO:0000313" key="6">
    <source>
        <dbReference type="EMBL" id="KAF2724879.1"/>
    </source>
</evidence>
<evidence type="ECO:0000313" key="7">
    <source>
        <dbReference type="Proteomes" id="UP000799441"/>
    </source>
</evidence>